<accession>A0A6N8FH99</accession>
<sequence length="166" mass="19190">MEVNKKARNELWNEINGIAEENLSKNTSNDRWSIKQILEHLFLVETAFTRMIGKQLKSGELVYADDQPIELTLNRSYKVQAPETLLPSEEDNSLEELKEKLTSSHEALLKLVKRAEQIDLDGKSIPHPAFGKLSLRQTIEFIGYHELRHIDQIREVKEELGLLEKN</sequence>
<dbReference type="AlphaFoldDB" id="A0A6N8FH99"/>
<keyword evidence="3" id="KW-1185">Reference proteome</keyword>
<dbReference type="EMBL" id="WOCA01000007">
    <property type="protein sequence ID" value="MUK88815.1"/>
    <property type="molecule type" value="Genomic_DNA"/>
</dbReference>
<dbReference type="Gene3D" id="1.20.120.450">
    <property type="entry name" value="dinb family like domain"/>
    <property type="match status" value="1"/>
</dbReference>
<gene>
    <name evidence="2" type="ORF">GMD78_10465</name>
</gene>
<organism evidence="2 3">
    <name type="scientific">Ornithinibacillus caprae</name>
    <dbReference type="NCBI Taxonomy" id="2678566"/>
    <lineage>
        <taxon>Bacteria</taxon>
        <taxon>Bacillati</taxon>
        <taxon>Bacillota</taxon>
        <taxon>Bacilli</taxon>
        <taxon>Bacillales</taxon>
        <taxon>Bacillaceae</taxon>
        <taxon>Ornithinibacillus</taxon>
    </lineage>
</organism>
<reference evidence="2 3" key="1">
    <citation type="submission" date="2019-11" db="EMBL/GenBank/DDBJ databases">
        <authorList>
            <person name="Li X."/>
        </authorList>
    </citation>
    <scope>NUCLEOTIDE SEQUENCE [LARGE SCALE GENOMIC DNA]</scope>
    <source>
        <strain evidence="2 3">L9</strain>
    </source>
</reference>
<evidence type="ECO:0000259" key="1">
    <source>
        <dbReference type="Pfam" id="PF12867"/>
    </source>
</evidence>
<comment type="caution">
    <text evidence="2">The sequence shown here is derived from an EMBL/GenBank/DDBJ whole genome shotgun (WGS) entry which is preliminary data.</text>
</comment>
<name>A0A6N8FH99_9BACI</name>
<dbReference type="Proteomes" id="UP000469125">
    <property type="component" value="Unassembled WGS sequence"/>
</dbReference>
<dbReference type="SUPFAM" id="SSF109854">
    <property type="entry name" value="DinB/YfiT-like putative metalloenzymes"/>
    <property type="match status" value="1"/>
</dbReference>
<dbReference type="RefSeq" id="WP_155668793.1">
    <property type="nucleotide sequence ID" value="NZ_WOCA01000007.1"/>
</dbReference>
<protein>
    <submittedName>
        <fullName evidence="2">DUF664 domain-containing protein</fullName>
    </submittedName>
</protein>
<dbReference type="Pfam" id="PF12867">
    <property type="entry name" value="DinB_2"/>
    <property type="match status" value="1"/>
</dbReference>
<dbReference type="InterPro" id="IPR034660">
    <property type="entry name" value="DinB/YfiT-like"/>
</dbReference>
<evidence type="ECO:0000313" key="3">
    <source>
        <dbReference type="Proteomes" id="UP000469125"/>
    </source>
</evidence>
<evidence type="ECO:0000313" key="2">
    <source>
        <dbReference type="EMBL" id="MUK88815.1"/>
    </source>
</evidence>
<dbReference type="InterPro" id="IPR024775">
    <property type="entry name" value="DinB-like"/>
</dbReference>
<proteinExistence type="predicted"/>
<feature type="domain" description="DinB-like" evidence="1">
    <location>
        <begin position="6"/>
        <end position="153"/>
    </location>
</feature>